<reference evidence="1" key="2">
    <citation type="journal article" date="2015" name="Fish Shellfish Immunol.">
        <title>Early steps in the European eel (Anguilla anguilla)-Vibrio vulnificus interaction in the gills: Role of the RtxA13 toxin.</title>
        <authorList>
            <person name="Callol A."/>
            <person name="Pajuelo D."/>
            <person name="Ebbesson L."/>
            <person name="Teles M."/>
            <person name="MacKenzie S."/>
            <person name="Amaro C."/>
        </authorList>
    </citation>
    <scope>NUCLEOTIDE SEQUENCE</scope>
</reference>
<sequence length="13" mass="1339">MKEETLGGGMEAS</sequence>
<organism evidence="1">
    <name type="scientific">Anguilla anguilla</name>
    <name type="common">European freshwater eel</name>
    <name type="synonym">Muraena anguilla</name>
    <dbReference type="NCBI Taxonomy" id="7936"/>
    <lineage>
        <taxon>Eukaryota</taxon>
        <taxon>Metazoa</taxon>
        <taxon>Chordata</taxon>
        <taxon>Craniata</taxon>
        <taxon>Vertebrata</taxon>
        <taxon>Euteleostomi</taxon>
        <taxon>Actinopterygii</taxon>
        <taxon>Neopterygii</taxon>
        <taxon>Teleostei</taxon>
        <taxon>Anguilliformes</taxon>
        <taxon>Anguillidae</taxon>
        <taxon>Anguilla</taxon>
    </lineage>
</organism>
<accession>A0A0E9SFK8</accession>
<dbReference type="EMBL" id="GBXM01067845">
    <property type="protein sequence ID" value="JAH40732.1"/>
    <property type="molecule type" value="Transcribed_RNA"/>
</dbReference>
<dbReference type="EMBL" id="GBXM01068501">
    <property type="protein sequence ID" value="JAH40076.1"/>
    <property type="molecule type" value="Transcribed_RNA"/>
</dbReference>
<evidence type="ECO:0000313" key="1">
    <source>
        <dbReference type="EMBL" id="JAH40076.1"/>
    </source>
</evidence>
<reference evidence="1" key="1">
    <citation type="submission" date="2014-11" db="EMBL/GenBank/DDBJ databases">
        <authorList>
            <person name="Amaro Gonzalez C."/>
        </authorList>
    </citation>
    <scope>NUCLEOTIDE SEQUENCE</scope>
</reference>
<protein>
    <submittedName>
        <fullName evidence="1">Uncharacterized protein</fullName>
    </submittedName>
</protein>
<proteinExistence type="predicted"/>
<name>A0A0E9SFK8_ANGAN</name>